<dbReference type="Pfam" id="PF23024">
    <property type="entry name" value="AMP-dom_DIP2-like"/>
    <property type="match status" value="1"/>
</dbReference>
<comment type="similarity">
    <text evidence="1">Belongs to the DIP2 family.</text>
</comment>
<proteinExistence type="inferred from homology"/>
<dbReference type="PANTHER" id="PTHR22754:SF32">
    <property type="entry name" value="DISCO-INTERACTING PROTEIN 2"/>
    <property type="match status" value="1"/>
</dbReference>
<reference evidence="4" key="2">
    <citation type="submission" date="2014-03" db="EMBL/GenBank/DDBJ databases">
        <title>The whipworm genome and dual-species transcriptomics of an intimate host-pathogen interaction.</title>
        <authorList>
            <person name="Foth B.J."/>
            <person name="Tsai I.J."/>
            <person name="Reid A.J."/>
            <person name="Bancroft A.J."/>
            <person name="Nichol S."/>
            <person name="Tracey A."/>
            <person name="Holroyd N."/>
            <person name="Cotton J.A."/>
            <person name="Stanley E.J."/>
            <person name="Zarowiecki M."/>
            <person name="Liu J.Z."/>
            <person name="Huckvale T."/>
            <person name="Cooper P.J."/>
            <person name="Grencis R.K."/>
            <person name="Berriman M."/>
        </authorList>
    </citation>
    <scope>NUCLEOTIDE SEQUENCE [LARGE SCALE GENOMIC DNA]</scope>
</reference>
<dbReference type="InterPro" id="IPR010506">
    <property type="entry name" value="DMAP1-bd"/>
</dbReference>
<dbReference type="InterPro" id="IPR037337">
    <property type="entry name" value="Dip2-like_dom"/>
</dbReference>
<dbReference type="OrthoDB" id="69964at2759"/>
<organism evidence="4 5">
    <name type="scientific">Trichuris trichiura</name>
    <name type="common">Whipworm</name>
    <name type="synonym">Trichocephalus trichiurus</name>
    <dbReference type="NCBI Taxonomy" id="36087"/>
    <lineage>
        <taxon>Eukaryota</taxon>
        <taxon>Metazoa</taxon>
        <taxon>Ecdysozoa</taxon>
        <taxon>Nematoda</taxon>
        <taxon>Enoplea</taxon>
        <taxon>Dorylaimia</taxon>
        <taxon>Trichinellida</taxon>
        <taxon>Trichuridae</taxon>
        <taxon>Trichuris</taxon>
    </lineage>
</organism>
<accession>A0A077YZP6</accession>
<sequence>MAVADLSLLPHEVRNQLAQLDLELSEGDITRKGYEKKKNQILSQFALTSNADIRVEAVQQALARYSQREKKAPSVPVPIRRASQRAASRPAASETSSEEGSLVSSGGDSGSCKAISASNSNSNCQQRQHPFTGNNNSVSSTSALNNRPFKAADEPDFNRLPPPPDVTSDAQAILVKQGRGASGISSARIASQRASVTSASAIERTIYQNATDGQVDYQNARVKQAKVSQKIQQLLCTLQKPKKKPLHEYYNDDDAELEGMLICIDNMSLRRCLFFLKKKAMAKMIDPSAPKPEGAIICPARGESVQVSPSFPRSLLAALQRYGVSNCRSPMATIVDQLGRPVLSLTYGKLLSRAVKVAHMLLTKMAAKNEPMLLPGSRVALVYPNNDPSGFLVAFYGCLLANVIPVLIEVPLNKRVMENDGGIQQVGFLLGSCSVCAALTSEVCLKGLPKSANGDIIEFKGWPKLNWLTTDHLSKVPKDWFPALQSDDEHVAYIEYTTDREGSVKGVCVSHGSLLSHSKALTAACQYKEGETMVCVLDFKREVGLWHSIITSVFNGMHVVFVPYSLMKVNPAAWLHMIMKFKASIVIAKSRDLHWGLLSARDCKDINLSSVRCLLVADGSNPWSLTSCDQFLAIFKNRGLKSEALCPCAASSETMTVAIRRSVRSPVSCSRGTLSMSALSFGVVRVDRNNSLTSLTLQDSGQVLPGATAVVVKLNGCPNLCKADEIGEICLYAHSTASFYYGLNGMSSQVFKVEPLGADDRPLGVVPYVRSGLIGFLGPGGLVFVCGVKSGLMNVSGRYHNADDIIATVLAVEPMKFVYRGRIAVFSIKALRDERICIIAEQRSGVSEEESFQWMSRVLQAVDTIHMVGVYCLALVPPNGLVKTPLGGIHVSETRQKYLDGTLNFTNLLMCPHTCVTNLPKPREPQPDVGPAAVFVGNIVQGARIAVAHGRDMGSVHEDQQLYLHEILRARAIQSPEHVLFTLINSKGAEVTSLNCAGLLRRAERIGCLLMEKGHLNAGDHVALIFAPGVELIAAFYGCLVVGMVPVCIRPPHPHNLHSTLPTVRMIVDVSRSVAILSTASIIKLLRSKEASNRIDVKAWPTILDADELPRRKQVEFQRPTSFASTCYLDFSVSTTGMLAGVKMSHQCVASLCRSLKLACELYPSRHLGLCLDPYCGLGFVLWCISSVHSGHHSILIPPSEIEVNPVVWLSTISQYKVRDTFCSYGVVELCVRDLASQVTQLKERGVQLSCVRTCVIVAEERPRVQLCTAFAKLFSSVGLLPRAVSTSFGCRVNIAVCMQGASSPDPTTVYVDMKALRNDRVTLVEKGSPQSLAVMESGKLLPGVKVVIANPDTRGQLADSHLGEIWVQSDHNSTGYFTIHGEETDIHEDHFNAHLSTGDTLSSFARTGYVGFLRRTQAVTADGDPHDAVFVIGALDETMVLRGMRYHPIDIETSILRANRRISEWQKVVWKRILLFSAVFTWTNLLVVVVELEGLESEALNVVPLVTSTVLEEHYLIVGVVVIVDPGTIPINSRGEKQRMHLRDAFLHDQLDPIYVAYNM</sequence>
<evidence type="ECO:0000256" key="1">
    <source>
        <dbReference type="ARBA" id="ARBA00007735"/>
    </source>
</evidence>
<dbReference type="Gene3D" id="3.40.50.12780">
    <property type="entry name" value="N-terminal domain of ligase-like"/>
    <property type="match status" value="2"/>
</dbReference>
<dbReference type="SUPFAM" id="SSF56801">
    <property type="entry name" value="Acetyl-CoA synthetase-like"/>
    <property type="match status" value="2"/>
</dbReference>
<dbReference type="PANTHER" id="PTHR22754">
    <property type="entry name" value="DISCO-INTERACTING PROTEIN 2 DIP2 -RELATED"/>
    <property type="match status" value="1"/>
</dbReference>
<gene>
    <name evidence="4" type="ORF">TTRE_0000148301</name>
</gene>
<dbReference type="EMBL" id="HG805844">
    <property type="protein sequence ID" value="CDW53219.1"/>
    <property type="molecule type" value="Genomic_DNA"/>
</dbReference>
<feature type="compositionally biased region" description="Polar residues" evidence="2">
    <location>
        <begin position="116"/>
        <end position="145"/>
    </location>
</feature>
<evidence type="ECO:0000313" key="4">
    <source>
        <dbReference type="EMBL" id="CDW53219.1"/>
    </source>
</evidence>
<dbReference type="Gene3D" id="3.30.300.30">
    <property type="match status" value="2"/>
</dbReference>
<name>A0A077YZP6_TRITR</name>
<reference evidence="4" key="1">
    <citation type="submission" date="2014-01" db="EMBL/GenBank/DDBJ databases">
        <authorList>
            <person name="Aslett M."/>
        </authorList>
    </citation>
    <scope>NUCLEOTIDE SEQUENCE</scope>
</reference>
<feature type="region of interest" description="Disordered" evidence="2">
    <location>
        <begin position="65"/>
        <end position="168"/>
    </location>
</feature>
<evidence type="ECO:0000256" key="2">
    <source>
        <dbReference type="SAM" id="MobiDB-lite"/>
    </source>
</evidence>
<keyword evidence="5" id="KW-1185">Reference proteome</keyword>
<dbReference type="InterPro" id="IPR025110">
    <property type="entry name" value="AMP-bd_C"/>
</dbReference>
<protein>
    <submittedName>
        <fullName evidence="4">Disco interacting protein 2</fullName>
    </submittedName>
</protein>
<dbReference type="AlphaFoldDB" id="A0A077YZP6"/>
<dbReference type="InterPro" id="IPR045851">
    <property type="entry name" value="AMP-bd_C_sf"/>
</dbReference>
<feature type="compositionally biased region" description="Low complexity" evidence="2">
    <location>
        <begin position="80"/>
        <end position="106"/>
    </location>
</feature>
<dbReference type="PROSITE" id="PS51912">
    <property type="entry name" value="DMAP1_BIND"/>
    <property type="match status" value="1"/>
</dbReference>
<dbReference type="InterPro" id="IPR000873">
    <property type="entry name" value="AMP-dep_synth/lig_dom"/>
</dbReference>
<dbReference type="STRING" id="36087.A0A077YZP6"/>
<dbReference type="Pfam" id="PF06464">
    <property type="entry name" value="DMAP_binding"/>
    <property type="match status" value="1"/>
</dbReference>
<dbReference type="Proteomes" id="UP000030665">
    <property type="component" value="Unassembled WGS sequence"/>
</dbReference>
<dbReference type="FunFam" id="3.30.300.30:FF:000001">
    <property type="entry name" value="DIP2 disco-interacting protein 2 homolog C"/>
    <property type="match status" value="1"/>
</dbReference>
<dbReference type="SMART" id="SM01137">
    <property type="entry name" value="DMAP_binding"/>
    <property type="match status" value="1"/>
</dbReference>
<evidence type="ECO:0000313" key="5">
    <source>
        <dbReference type="Proteomes" id="UP000030665"/>
    </source>
</evidence>
<feature type="domain" description="DMAP1-binding" evidence="3">
    <location>
        <begin position="5"/>
        <end position="103"/>
    </location>
</feature>
<dbReference type="CDD" id="cd05905">
    <property type="entry name" value="Dip2"/>
    <property type="match status" value="2"/>
</dbReference>
<evidence type="ECO:0000259" key="3">
    <source>
        <dbReference type="PROSITE" id="PS51912"/>
    </source>
</evidence>
<dbReference type="InterPro" id="IPR042099">
    <property type="entry name" value="ANL_N_sf"/>
</dbReference>
<dbReference type="Pfam" id="PF00501">
    <property type="entry name" value="AMP-binding"/>
    <property type="match status" value="2"/>
</dbReference>